<evidence type="ECO:0000256" key="1">
    <source>
        <dbReference type="SAM" id="Phobius"/>
    </source>
</evidence>
<dbReference type="RefSeq" id="WP_183857482.1">
    <property type="nucleotide sequence ID" value="NZ_JACHOO010000006.1"/>
</dbReference>
<organism evidence="2 3">
    <name type="scientific">Prosthecomicrobium pneumaticum</name>
    <dbReference type="NCBI Taxonomy" id="81895"/>
    <lineage>
        <taxon>Bacteria</taxon>
        <taxon>Pseudomonadati</taxon>
        <taxon>Pseudomonadota</taxon>
        <taxon>Alphaproteobacteria</taxon>
        <taxon>Hyphomicrobiales</taxon>
        <taxon>Kaistiaceae</taxon>
        <taxon>Prosthecomicrobium</taxon>
    </lineage>
</organism>
<dbReference type="Pfam" id="PF10947">
    <property type="entry name" value="DUF2628"/>
    <property type="match status" value="1"/>
</dbReference>
<dbReference type="InterPro" id="IPR024399">
    <property type="entry name" value="DUF2628"/>
</dbReference>
<evidence type="ECO:0000313" key="2">
    <source>
        <dbReference type="EMBL" id="MBB5754093.1"/>
    </source>
</evidence>
<dbReference type="Proteomes" id="UP000523821">
    <property type="component" value="Unassembled WGS sequence"/>
</dbReference>
<protein>
    <recommendedName>
        <fullName evidence="4">DUF2628 domain-containing protein</fullName>
    </recommendedName>
</protein>
<dbReference type="AlphaFoldDB" id="A0A7W9FNT3"/>
<keyword evidence="1" id="KW-0812">Transmembrane</keyword>
<feature type="transmembrane region" description="Helical" evidence="1">
    <location>
        <begin position="66"/>
        <end position="86"/>
    </location>
</feature>
<keyword evidence="3" id="KW-1185">Reference proteome</keyword>
<name>A0A7W9FNT3_9HYPH</name>
<evidence type="ECO:0008006" key="4">
    <source>
        <dbReference type="Google" id="ProtNLM"/>
    </source>
</evidence>
<proteinExistence type="predicted"/>
<keyword evidence="1" id="KW-1133">Transmembrane helix</keyword>
<dbReference type="EMBL" id="JACHOO010000006">
    <property type="protein sequence ID" value="MBB5754093.1"/>
    <property type="molecule type" value="Genomic_DNA"/>
</dbReference>
<keyword evidence="1" id="KW-0472">Membrane</keyword>
<sequence length="154" mass="16736">MKTYVVMAPRDTDAADRLVFVKDGFCWPAFFLPLVWLLYRRMWIVFLGFVLVTAGLEFAGRQLGEGISGLVAALAVLLFALEANALRRWTLSGRGWRTVGVASGRSIDEAELRFFAGLDDPAPPEVPAAPRSPLAGVPVTAHPPVLGLFPEAAR</sequence>
<gene>
    <name evidence="2" type="ORF">GGQ63_003168</name>
</gene>
<reference evidence="2 3" key="1">
    <citation type="submission" date="2020-08" db="EMBL/GenBank/DDBJ databases">
        <title>Genomic Encyclopedia of Type Strains, Phase IV (KMG-IV): sequencing the most valuable type-strain genomes for metagenomic binning, comparative biology and taxonomic classification.</title>
        <authorList>
            <person name="Goeker M."/>
        </authorList>
    </citation>
    <scope>NUCLEOTIDE SEQUENCE [LARGE SCALE GENOMIC DNA]</scope>
    <source>
        <strain evidence="2 3">DSM 16268</strain>
    </source>
</reference>
<comment type="caution">
    <text evidence="2">The sequence shown here is derived from an EMBL/GenBank/DDBJ whole genome shotgun (WGS) entry which is preliminary data.</text>
</comment>
<evidence type="ECO:0000313" key="3">
    <source>
        <dbReference type="Proteomes" id="UP000523821"/>
    </source>
</evidence>
<accession>A0A7W9FNT3</accession>